<keyword evidence="2" id="KW-1185">Reference proteome</keyword>
<comment type="caution">
    <text evidence="1">The sequence shown here is derived from an EMBL/GenBank/DDBJ whole genome shotgun (WGS) entry which is preliminary data.</text>
</comment>
<organism evidence="1 2">
    <name type="scientific">Sphaerodactylus townsendi</name>
    <dbReference type="NCBI Taxonomy" id="933632"/>
    <lineage>
        <taxon>Eukaryota</taxon>
        <taxon>Metazoa</taxon>
        <taxon>Chordata</taxon>
        <taxon>Craniata</taxon>
        <taxon>Vertebrata</taxon>
        <taxon>Euteleostomi</taxon>
        <taxon>Lepidosauria</taxon>
        <taxon>Squamata</taxon>
        <taxon>Bifurcata</taxon>
        <taxon>Gekkota</taxon>
        <taxon>Sphaerodactylidae</taxon>
        <taxon>Sphaerodactylus</taxon>
    </lineage>
</organism>
<name>A0ACB8F8U9_9SAUR</name>
<gene>
    <name evidence="1" type="ORF">K3G42_017216</name>
</gene>
<evidence type="ECO:0000313" key="1">
    <source>
        <dbReference type="EMBL" id="KAH8001844.1"/>
    </source>
</evidence>
<dbReference type="EMBL" id="CM037621">
    <property type="protein sequence ID" value="KAH8001844.1"/>
    <property type="molecule type" value="Genomic_DNA"/>
</dbReference>
<reference evidence="1" key="1">
    <citation type="submission" date="2021-08" db="EMBL/GenBank/DDBJ databases">
        <title>The first chromosome-level gecko genome reveals the dynamic sex chromosomes of Neotropical dwarf geckos (Sphaerodactylidae: Sphaerodactylus).</title>
        <authorList>
            <person name="Pinto B.J."/>
            <person name="Keating S.E."/>
            <person name="Gamble T."/>
        </authorList>
    </citation>
    <scope>NUCLEOTIDE SEQUENCE</scope>
    <source>
        <strain evidence="1">TG3544</strain>
    </source>
</reference>
<protein>
    <submittedName>
        <fullName evidence="1">Uncharacterized protein</fullName>
    </submittedName>
</protein>
<sequence length="103" mass="11224">MAHRLDGSGGETIQRGGKRLSGCMARRPFPCWGLRCHCRAKLNSAGKILQQGRKGASRLYGQETFPLLAIVLALPSQAGRHRDVLDTILAAELWSAVILQCLV</sequence>
<accession>A0ACB8F8U9</accession>
<dbReference type="Proteomes" id="UP000827872">
    <property type="component" value="Linkage Group LG08"/>
</dbReference>
<evidence type="ECO:0000313" key="2">
    <source>
        <dbReference type="Proteomes" id="UP000827872"/>
    </source>
</evidence>
<proteinExistence type="predicted"/>